<dbReference type="Proteomes" id="UP000317494">
    <property type="component" value="Unassembled WGS sequence"/>
</dbReference>
<accession>A0A507CT85</accession>
<evidence type="ECO:0000313" key="2">
    <source>
        <dbReference type="Proteomes" id="UP000317494"/>
    </source>
</evidence>
<gene>
    <name evidence="1" type="ORF">SeMB42_g05179</name>
</gene>
<protein>
    <submittedName>
        <fullName evidence="1">Uncharacterized protein</fullName>
    </submittedName>
</protein>
<keyword evidence="2" id="KW-1185">Reference proteome</keyword>
<reference evidence="1 2" key="1">
    <citation type="journal article" date="2019" name="Sci. Rep.">
        <title>Comparative genomics of chytrid fungi reveal insights into the obligate biotrophic and pathogenic lifestyle of Synchytrium endobioticum.</title>
        <authorList>
            <person name="van de Vossenberg B.T.L.H."/>
            <person name="Warris S."/>
            <person name="Nguyen H.D.T."/>
            <person name="van Gent-Pelzer M.P.E."/>
            <person name="Joly D.L."/>
            <person name="van de Geest H.C."/>
            <person name="Bonants P.J.M."/>
            <person name="Smith D.S."/>
            <person name="Levesque C.A."/>
            <person name="van der Lee T.A.J."/>
        </authorList>
    </citation>
    <scope>NUCLEOTIDE SEQUENCE [LARGE SCALE GENOMIC DNA]</scope>
    <source>
        <strain evidence="1 2">MB42</strain>
    </source>
</reference>
<proteinExistence type="predicted"/>
<dbReference type="VEuPathDB" id="FungiDB:SeMB42_g05179"/>
<dbReference type="EMBL" id="QEAN01000237">
    <property type="protein sequence ID" value="TPX42308.1"/>
    <property type="molecule type" value="Genomic_DNA"/>
</dbReference>
<sequence>MEDMYVHCLPKFNWTQWENTGLWRVYAGQDTADLAARVTTQNQDNRARDRDDAVSSMEAIVHSRSTLVELNRMDENLDAVSRDLAALVERLQANRVGDRADANLAGASAPGRSTNWLFRGVAENDEEQRLGRAEIYRKAAALQAQHAAHLPGASARANSQD</sequence>
<comment type="caution">
    <text evidence="1">The sequence shown here is derived from an EMBL/GenBank/DDBJ whole genome shotgun (WGS) entry which is preliminary data.</text>
</comment>
<dbReference type="AlphaFoldDB" id="A0A507CT85"/>
<name>A0A507CT85_9FUNG</name>
<organism evidence="1 2">
    <name type="scientific">Synchytrium endobioticum</name>
    <dbReference type="NCBI Taxonomy" id="286115"/>
    <lineage>
        <taxon>Eukaryota</taxon>
        <taxon>Fungi</taxon>
        <taxon>Fungi incertae sedis</taxon>
        <taxon>Chytridiomycota</taxon>
        <taxon>Chytridiomycota incertae sedis</taxon>
        <taxon>Chytridiomycetes</taxon>
        <taxon>Synchytriales</taxon>
        <taxon>Synchytriaceae</taxon>
        <taxon>Synchytrium</taxon>
    </lineage>
</organism>
<evidence type="ECO:0000313" key="1">
    <source>
        <dbReference type="EMBL" id="TPX42308.1"/>
    </source>
</evidence>